<sequence>MWSLVVVLPIVADTTNLLVDADIICTPITACDWILLSIHHSNTFIREDGPSKNLQTHSANTTWNNQSLRIASPAFMKRHHSRIALTRFLGPNPTFEALIEHEPRPNTDATLVPNLRPRSM</sequence>
<reference evidence="2" key="1">
    <citation type="journal article" date="2018" name="PLoS Negl. Trop. Dis.">
        <title>Sialome diversity of ticks revealed by RNAseq of single tick salivary glands.</title>
        <authorList>
            <person name="Perner J."/>
            <person name="Kropackova S."/>
            <person name="Kopacek P."/>
            <person name="Ribeiro J.M."/>
        </authorList>
    </citation>
    <scope>NUCLEOTIDE SEQUENCE</scope>
    <source>
        <strain evidence="2">Siblings of single egg batch collected in Ceske Budejovice</strain>
        <tissue evidence="2">Salivary glands</tissue>
    </source>
</reference>
<keyword evidence="1" id="KW-0732">Signal</keyword>
<dbReference type="EMBL" id="GEGO01003498">
    <property type="protein sequence ID" value="JAR91906.1"/>
    <property type="molecule type" value="Transcribed_RNA"/>
</dbReference>
<feature type="chain" id="PRO_5007542616" evidence="1">
    <location>
        <begin position="22"/>
        <end position="120"/>
    </location>
</feature>
<evidence type="ECO:0000256" key="1">
    <source>
        <dbReference type="SAM" id="SignalP"/>
    </source>
</evidence>
<protein>
    <submittedName>
        <fullName evidence="2">Putative secreted protein</fullName>
    </submittedName>
</protein>
<name>A0A147BMB9_IXORI</name>
<proteinExistence type="predicted"/>
<evidence type="ECO:0000313" key="2">
    <source>
        <dbReference type="EMBL" id="JAR91906.1"/>
    </source>
</evidence>
<accession>A0A147BMB9</accession>
<organism evidence="2">
    <name type="scientific">Ixodes ricinus</name>
    <name type="common">Common tick</name>
    <name type="synonym">Acarus ricinus</name>
    <dbReference type="NCBI Taxonomy" id="34613"/>
    <lineage>
        <taxon>Eukaryota</taxon>
        <taxon>Metazoa</taxon>
        <taxon>Ecdysozoa</taxon>
        <taxon>Arthropoda</taxon>
        <taxon>Chelicerata</taxon>
        <taxon>Arachnida</taxon>
        <taxon>Acari</taxon>
        <taxon>Parasitiformes</taxon>
        <taxon>Ixodida</taxon>
        <taxon>Ixodoidea</taxon>
        <taxon>Ixodidae</taxon>
        <taxon>Ixodinae</taxon>
        <taxon>Ixodes</taxon>
    </lineage>
</organism>
<dbReference type="AlphaFoldDB" id="A0A147BMB9"/>
<feature type="signal peptide" evidence="1">
    <location>
        <begin position="1"/>
        <end position="21"/>
    </location>
</feature>